<evidence type="ECO:0000313" key="7">
    <source>
        <dbReference type="EMBL" id="CAF0980120.1"/>
    </source>
</evidence>
<dbReference type="GO" id="GO:0005737">
    <property type="term" value="C:cytoplasm"/>
    <property type="evidence" value="ECO:0007669"/>
    <property type="project" value="UniProtKB-SubCell"/>
</dbReference>
<dbReference type="InterPro" id="IPR045230">
    <property type="entry name" value="MBS1/2-like"/>
</dbReference>
<evidence type="ECO:0000313" key="8">
    <source>
        <dbReference type="EMBL" id="CAF3752715.1"/>
    </source>
</evidence>
<evidence type="ECO:0000259" key="6">
    <source>
        <dbReference type="Pfam" id="PF04419"/>
    </source>
</evidence>
<reference evidence="7" key="1">
    <citation type="submission" date="2021-02" db="EMBL/GenBank/DDBJ databases">
        <authorList>
            <person name="Nowell W R."/>
        </authorList>
    </citation>
    <scope>NUCLEOTIDE SEQUENCE</scope>
</reference>
<dbReference type="EMBL" id="CAJNOQ010002811">
    <property type="protein sequence ID" value="CAF0980120.1"/>
    <property type="molecule type" value="Genomic_DNA"/>
</dbReference>
<evidence type="ECO:0000256" key="3">
    <source>
        <dbReference type="ARBA" id="ARBA00022490"/>
    </source>
</evidence>
<dbReference type="EMBL" id="CAJOBC010002811">
    <property type="protein sequence ID" value="CAF3752715.1"/>
    <property type="molecule type" value="Genomic_DNA"/>
</dbReference>
<comment type="caution">
    <text evidence="7">The sequence shown here is derived from an EMBL/GenBank/DDBJ whole genome shotgun (WGS) entry which is preliminary data.</text>
</comment>
<feature type="region of interest" description="Disordered" evidence="5">
    <location>
        <begin position="1"/>
        <end position="27"/>
    </location>
</feature>
<feature type="domain" description="Small EDRK-rich factor-like N-terminal" evidence="6">
    <location>
        <begin position="1"/>
        <end position="32"/>
    </location>
</feature>
<dbReference type="AlphaFoldDB" id="A0A814F9Y4"/>
<evidence type="ECO:0000256" key="1">
    <source>
        <dbReference type="ARBA" id="ARBA00004123"/>
    </source>
</evidence>
<keyword evidence="9" id="KW-1185">Reference proteome</keyword>
<name>A0A814F9Y4_9BILA</name>
<keyword evidence="3" id="KW-0963">Cytoplasm</keyword>
<keyword evidence="4" id="KW-0539">Nucleus</keyword>
<evidence type="ECO:0000256" key="2">
    <source>
        <dbReference type="ARBA" id="ARBA00004496"/>
    </source>
</evidence>
<gene>
    <name evidence="7" type="ORF">GPM918_LOCUS12702</name>
    <name evidence="8" type="ORF">SRO942_LOCUS12702</name>
</gene>
<evidence type="ECO:0000256" key="4">
    <source>
        <dbReference type="ARBA" id="ARBA00023242"/>
    </source>
</evidence>
<dbReference type="Pfam" id="PF04419">
    <property type="entry name" value="SERF-like_N"/>
    <property type="match status" value="1"/>
</dbReference>
<proteinExistence type="predicted"/>
<evidence type="ECO:0000313" key="9">
    <source>
        <dbReference type="Proteomes" id="UP000663829"/>
    </source>
</evidence>
<dbReference type="InterPro" id="IPR007513">
    <property type="entry name" value="SERF-like_N"/>
</dbReference>
<dbReference type="SUPFAM" id="SSF118359">
    <property type="entry name" value="Expressed protein At2g23090/F21P24.15"/>
    <property type="match status" value="1"/>
</dbReference>
<feature type="region of interest" description="Disordered" evidence="5">
    <location>
        <begin position="54"/>
        <end position="74"/>
    </location>
</feature>
<comment type="subcellular location">
    <subcellularLocation>
        <location evidence="2">Cytoplasm</location>
    </subcellularLocation>
    <subcellularLocation>
        <location evidence="1">Nucleus</location>
    </subcellularLocation>
</comment>
<protein>
    <recommendedName>
        <fullName evidence="6">Small EDRK-rich factor-like N-terminal domain-containing protein</fullName>
    </recommendedName>
</protein>
<dbReference type="PANTHER" id="PTHR21213:SF0">
    <property type="entry name" value="ZINC FINGER PROTEIN 706"/>
    <property type="match status" value="1"/>
</dbReference>
<dbReference type="Proteomes" id="UP000681722">
    <property type="component" value="Unassembled WGS sequence"/>
</dbReference>
<evidence type="ECO:0000256" key="5">
    <source>
        <dbReference type="SAM" id="MobiDB-lite"/>
    </source>
</evidence>
<dbReference type="GO" id="GO:0005634">
    <property type="term" value="C:nucleus"/>
    <property type="evidence" value="ECO:0007669"/>
    <property type="project" value="UniProtKB-SubCell"/>
</dbReference>
<dbReference type="Proteomes" id="UP000663829">
    <property type="component" value="Unassembled WGS sequence"/>
</dbReference>
<accession>A0A814F9Y4</accession>
<dbReference type="PANTHER" id="PTHR21213">
    <property type="entry name" value="GEO09665P1-RELATED"/>
    <property type="match status" value="1"/>
</dbReference>
<sequence>MARGHQKAQSQARNLEKQAALKKSQSQLNSAAAGLKFSCAVCKAQMPDPKTYRQHFENKHPKVELPDDIKNVVA</sequence>
<dbReference type="OrthoDB" id="73348at2759"/>
<dbReference type="InterPro" id="IPR026939">
    <property type="entry name" value="ZNF706/At2g23090_sf"/>
</dbReference>
<organism evidence="7 9">
    <name type="scientific">Didymodactylos carnosus</name>
    <dbReference type="NCBI Taxonomy" id="1234261"/>
    <lineage>
        <taxon>Eukaryota</taxon>
        <taxon>Metazoa</taxon>
        <taxon>Spiralia</taxon>
        <taxon>Gnathifera</taxon>
        <taxon>Rotifera</taxon>
        <taxon>Eurotatoria</taxon>
        <taxon>Bdelloidea</taxon>
        <taxon>Philodinida</taxon>
        <taxon>Philodinidae</taxon>
        <taxon>Didymodactylos</taxon>
    </lineage>
</organism>
<dbReference type="Gene3D" id="4.10.1050.10">
    <property type="entry name" value="At2g23090-like"/>
    <property type="match status" value="1"/>
</dbReference>